<accession>A0ACC1JK37</accession>
<sequence>HRRLAVCAAQCAGGAASQHHGGAVCRADGPVCRVGGPILRVCGPVWRAASAGQARRAPDLQRRPAAVSAIDGGRRRGASRRGTPGHARQPLGRPARAVGPGACGRVERPGRAAAGPRPRTPAGRIGPAGVAQPGHVRHAAAVGRGCAAAARVWTARCSRSRPPGQPRRRGSAERDAVARAPGRPPAPRRAAVDGHGGARPGGRDGLYGPGHHADGAAERHCGRRGASGDGPAPGHFVAGDGSAQQQRERRRPVALPQPFFGRRRRRSTCAAAAAATPPPAAAAAARHRPAGRAAAARKAGRRRPAHRRRQGDARRHRAAPGRGAPRGQRPAGPAQHRHWPQPVRAVGAGGNRLGHRRARGAARDQRRRPWLLGCGRRV</sequence>
<keyword evidence="2" id="KW-1185">Reference proteome</keyword>
<dbReference type="EMBL" id="JANBUJ010003508">
    <property type="protein sequence ID" value="KAJ2760417.1"/>
    <property type="molecule type" value="Genomic_DNA"/>
</dbReference>
<feature type="non-terminal residue" evidence="1">
    <location>
        <position position="378"/>
    </location>
</feature>
<comment type="caution">
    <text evidence="1">The sequence shown here is derived from an EMBL/GenBank/DDBJ whole genome shotgun (WGS) entry which is preliminary data.</text>
</comment>
<evidence type="ECO:0000313" key="1">
    <source>
        <dbReference type="EMBL" id="KAJ2760417.1"/>
    </source>
</evidence>
<proteinExistence type="predicted"/>
<reference evidence="1" key="1">
    <citation type="submission" date="2022-07" db="EMBL/GenBank/DDBJ databases">
        <title>Phylogenomic reconstructions and comparative analyses of Kickxellomycotina fungi.</title>
        <authorList>
            <person name="Reynolds N.K."/>
            <person name="Stajich J.E."/>
            <person name="Barry K."/>
            <person name="Grigoriev I.V."/>
            <person name="Crous P."/>
            <person name="Smith M.E."/>
        </authorList>
    </citation>
    <scope>NUCLEOTIDE SEQUENCE</scope>
    <source>
        <strain evidence="1">CBS 109366</strain>
    </source>
</reference>
<organism evidence="1 2">
    <name type="scientific">Coemansia nantahalensis</name>
    <dbReference type="NCBI Taxonomy" id="2789366"/>
    <lineage>
        <taxon>Eukaryota</taxon>
        <taxon>Fungi</taxon>
        <taxon>Fungi incertae sedis</taxon>
        <taxon>Zoopagomycota</taxon>
        <taxon>Kickxellomycotina</taxon>
        <taxon>Kickxellomycetes</taxon>
        <taxon>Kickxellales</taxon>
        <taxon>Kickxellaceae</taxon>
        <taxon>Coemansia</taxon>
    </lineage>
</organism>
<dbReference type="Proteomes" id="UP001140234">
    <property type="component" value="Unassembled WGS sequence"/>
</dbReference>
<feature type="non-terminal residue" evidence="1">
    <location>
        <position position="1"/>
    </location>
</feature>
<gene>
    <name evidence="1" type="ORF">IWQ57_006311</name>
</gene>
<evidence type="ECO:0000313" key="2">
    <source>
        <dbReference type="Proteomes" id="UP001140234"/>
    </source>
</evidence>
<name>A0ACC1JK37_9FUNG</name>
<protein>
    <submittedName>
        <fullName evidence="1">Uncharacterized protein</fullName>
    </submittedName>
</protein>